<keyword evidence="3" id="KW-1185">Reference proteome</keyword>
<keyword evidence="2" id="KW-0808">Transferase</keyword>
<accession>A0ABS9J1T8</accession>
<keyword evidence="2" id="KW-0489">Methyltransferase</keyword>
<protein>
    <submittedName>
        <fullName evidence="2">Methyltransferase domain-containing protein</fullName>
    </submittedName>
</protein>
<gene>
    <name evidence="2" type="ORF">JM658_06100</name>
</gene>
<feature type="domain" description="Methyltransferase" evidence="1">
    <location>
        <begin position="62"/>
        <end position="158"/>
    </location>
</feature>
<dbReference type="Gene3D" id="3.40.50.150">
    <property type="entry name" value="Vaccinia Virus protein VP39"/>
    <property type="match status" value="1"/>
</dbReference>
<evidence type="ECO:0000313" key="3">
    <source>
        <dbReference type="Proteomes" id="UP000829517"/>
    </source>
</evidence>
<reference evidence="2 3" key="1">
    <citation type="submission" date="2021-01" db="EMBL/GenBank/DDBJ databases">
        <title>Genome sequencing of Joostella atrarenae M1-2 (= KCTC 23194).</title>
        <authorList>
            <person name="Zakaria M.R."/>
            <person name="Lam M.Q."/>
            <person name="Chong C.S."/>
        </authorList>
    </citation>
    <scope>NUCLEOTIDE SEQUENCE [LARGE SCALE GENOMIC DNA]</scope>
    <source>
        <strain evidence="2 3">M1-2</strain>
    </source>
</reference>
<dbReference type="InterPro" id="IPR041698">
    <property type="entry name" value="Methyltransf_25"/>
</dbReference>
<dbReference type="InterPro" id="IPR029063">
    <property type="entry name" value="SAM-dependent_MTases_sf"/>
</dbReference>
<evidence type="ECO:0000259" key="1">
    <source>
        <dbReference type="Pfam" id="PF13649"/>
    </source>
</evidence>
<comment type="caution">
    <text evidence="2">The sequence shown here is derived from an EMBL/GenBank/DDBJ whole genome shotgun (WGS) entry which is preliminary data.</text>
</comment>
<proteinExistence type="predicted"/>
<sequence>MLNFSKRCEDPESMDNPNLDASMLQEVLKDLSTVNRLLSGNKITIKAIKTLMQKYPKDHYVIVDMGCGDGKMLRDIAKYFSNKKITLTLKGVDLSEKGIEIARKLSEEYSNISYSCQDILKLDSKDFPCDILLCTLTMHHFKNPQIPIFLNQFLKLAKIGVVINDLQRSKLAYYLFKLFSAIFIKTKIAKEDGLISIKSGFIKSDLQDFANNLPDTTNIIKWKWAFRYLWVILRTKSI</sequence>
<dbReference type="GO" id="GO:0032259">
    <property type="term" value="P:methylation"/>
    <property type="evidence" value="ECO:0007669"/>
    <property type="project" value="UniProtKB-KW"/>
</dbReference>
<dbReference type="SUPFAM" id="SSF53335">
    <property type="entry name" value="S-adenosyl-L-methionine-dependent methyltransferases"/>
    <property type="match status" value="1"/>
</dbReference>
<dbReference type="GO" id="GO:0008168">
    <property type="term" value="F:methyltransferase activity"/>
    <property type="evidence" value="ECO:0007669"/>
    <property type="project" value="UniProtKB-KW"/>
</dbReference>
<name>A0ABS9J1T8_9FLAO</name>
<dbReference type="CDD" id="cd02440">
    <property type="entry name" value="AdoMet_MTases"/>
    <property type="match status" value="1"/>
</dbReference>
<organism evidence="2 3">
    <name type="scientific">Joostella atrarenae</name>
    <dbReference type="NCBI Taxonomy" id="679257"/>
    <lineage>
        <taxon>Bacteria</taxon>
        <taxon>Pseudomonadati</taxon>
        <taxon>Bacteroidota</taxon>
        <taxon>Flavobacteriia</taxon>
        <taxon>Flavobacteriales</taxon>
        <taxon>Flavobacteriaceae</taxon>
        <taxon>Joostella</taxon>
    </lineage>
</organism>
<dbReference type="Proteomes" id="UP000829517">
    <property type="component" value="Unassembled WGS sequence"/>
</dbReference>
<dbReference type="EMBL" id="JAETXX010000002">
    <property type="protein sequence ID" value="MCF8714399.1"/>
    <property type="molecule type" value="Genomic_DNA"/>
</dbReference>
<dbReference type="Pfam" id="PF13649">
    <property type="entry name" value="Methyltransf_25"/>
    <property type="match status" value="1"/>
</dbReference>
<evidence type="ECO:0000313" key="2">
    <source>
        <dbReference type="EMBL" id="MCF8714399.1"/>
    </source>
</evidence>